<dbReference type="EMBL" id="VXDD01000001">
    <property type="protein sequence ID" value="KAB0303633.1"/>
    <property type="molecule type" value="Genomic_DNA"/>
</dbReference>
<keyword evidence="1" id="KW-0732">Signal</keyword>
<dbReference type="AlphaFoldDB" id="A0A5N3SD53"/>
<comment type="caution">
    <text evidence="2">The sequence shown here is derived from an EMBL/GenBank/DDBJ whole genome shotgun (WGS) entry which is preliminary data.</text>
</comment>
<reference evidence="2 3" key="1">
    <citation type="submission" date="2019-09" db="EMBL/GenBank/DDBJ databases">
        <title>Vibrio Fortis S7-72.</title>
        <authorList>
            <person name="Das S.K."/>
        </authorList>
    </citation>
    <scope>NUCLEOTIDE SEQUENCE [LARGE SCALE GENOMIC DNA]</scope>
    <source>
        <strain evidence="2 3">S7-72</strain>
    </source>
</reference>
<evidence type="ECO:0000313" key="3">
    <source>
        <dbReference type="Proteomes" id="UP000326687"/>
    </source>
</evidence>
<dbReference type="RefSeq" id="WP_150894567.1">
    <property type="nucleotide sequence ID" value="NZ_VXDD01000001.1"/>
</dbReference>
<organism evidence="2 3">
    <name type="scientific">Vibrio fortis</name>
    <dbReference type="NCBI Taxonomy" id="212667"/>
    <lineage>
        <taxon>Bacteria</taxon>
        <taxon>Pseudomonadati</taxon>
        <taxon>Pseudomonadota</taxon>
        <taxon>Gammaproteobacteria</taxon>
        <taxon>Vibrionales</taxon>
        <taxon>Vibrionaceae</taxon>
        <taxon>Vibrio</taxon>
    </lineage>
</organism>
<feature type="chain" id="PRO_5024312547" evidence="1">
    <location>
        <begin position="21"/>
        <end position="190"/>
    </location>
</feature>
<proteinExistence type="predicted"/>
<accession>A0A5N3SD53</accession>
<sequence>MNLKSLTLLSLSLFTHAVHAHPEQPSLMEKLFNQEAVKAVIDVAFETKNVRYTEFATLFNLCQKVPDSEQCGEAYDAKRKNYEIAKANHDVLLMANHPEFIGLLMPPSNYPELTHALKVLGYLNPDLDDIKNDQVLSALNYWLKKHDFSETEQIYFMHALLVRTEELSMQLKESGIKRNDQPSTTNPERV</sequence>
<evidence type="ECO:0000313" key="2">
    <source>
        <dbReference type="EMBL" id="KAB0303633.1"/>
    </source>
</evidence>
<name>A0A5N3SD53_9VIBR</name>
<dbReference type="Proteomes" id="UP000326687">
    <property type="component" value="Unassembled WGS sequence"/>
</dbReference>
<protein>
    <submittedName>
        <fullName evidence="2">Uncharacterized protein</fullName>
    </submittedName>
</protein>
<evidence type="ECO:0000256" key="1">
    <source>
        <dbReference type="SAM" id="SignalP"/>
    </source>
</evidence>
<feature type="signal peptide" evidence="1">
    <location>
        <begin position="1"/>
        <end position="20"/>
    </location>
</feature>
<gene>
    <name evidence="2" type="ORF">F2Z80_06655</name>
</gene>